<proteinExistence type="inferred from homology"/>
<sequence>MTLEQLRIFVVVAEHQHITKAAKAMNMTQSAVSAAISALEQRHGVTLFDRIGRSINLNQTGQVFLERAKRVLAEARAAEAALNDLAGLQRGELSVMASQTIGAYWLPPRLARFHARYPRIRFDIRIGNTEAVANAVDSGTVEIGLVEGKVDRSTISSRTIAIDEMIIVAPPDHPIVAQPFVDRALLMASAWVLRETGSGTRHAFKTMIEGEGLMMSDLNVVMVLPGNEAVLSAVEAGIGATLTSRSAAASELSAGLLAESAYPSVPRPFFLLRHKERYRSKAANAFEDMLRER</sequence>
<keyword evidence="2" id="KW-0805">Transcription regulation</keyword>
<dbReference type="Proteomes" id="UP000192936">
    <property type="component" value="Unassembled WGS sequence"/>
</dbReference>
<gene>
    <name evidence="6" type="ORF">SAMN02982917_6531</name>
</gene>
<dbReference type="AlphaFoldDB" id="A0A1X7HMJ7"/>
<feature type="domain" description="HTH lysR-type" evidence="5">
    <location>
        <begin position="1"/>
        <end position="58"/>
    </location>
</feature>
<evidence type="ECO:0000259" key="5">
    <source>
        <dbReference type="PROSITE" id="PS50931"/>
    </source>
</evidence>
<dbReference type="PROSITE" id="PS50931">
    <property type="entry name" value="HTH_LYSR"/>
    <property type="match status" value="1"/>
</dbReference>
<name>A0A1X7HMJ7_9PROT</name>
<evidence type="ECO:0000256" key="2">
    <source>
        <dbReference type="ARBA" id="ARBA00023015"/>
    </source>
</evidence>
<dbReference type="GO" id="GO:0000976">
    <property type="term" value="F:transcription cis-regulatory region binding"/>
    <property type="evidence" value="ECO:0007669"/>
    <property type="project" value="TreeGrafter"/>
</dbReference>
<dbReference type="FunFam" id="1.10.10.10:FF:000001">
    <property type="entry name" value="LysR family transcriptional regulator"/>
    <property type="match status" value="1"/>
</dbReference>
<dbReference type="SUPFAM" id="SSF53850">
    <property type="entry name" value="Periplasmic binding protein-like II"/>
    <property type="match status" value="1"/>
</dbReference>
<keyword evidence="3 6" id="KW-0238">DNA-binding</keyword>
<keyword evidence="4" id="KW-0804">Transcription</keyword>
<comment type="similarity">
    <text evidence="1">Belongs to the LysR transcriptional regulatory family.</text>
</comment>
<dbReference type="CDD" id="cd08420">
    <property type="entry name" value="PBP2_CysL_like"/>
    <property type="match status" value="1"/>
</dbReference>
<dbReference type="GO" id="GO:0003700">
    <property type="term" value="F:DNA-binding transcription factor activity"/>
    <property type="evidence" value="ECO:0007669"/>
    <property type="project" value="InterPro"/>
</dbReference>
<dbReference type="RefSeq" id="WP_085091791.1">
    <property type="nucleotide sequence ID" value="NZ_FXAK01000009.1"/>
</dbReference>
<dbReference type="Pfam" id="PF00126">
    <property type="entry name" value="HTH_1"/>
    <property type="match status" value="1"/>
</dbReference>
<evidence type="ECO:0000256" key="4">
    <source>
        <dbReference type="ARBA" id="ARBA00023163"/>
    </source>
</evidence>
<dbReference type="InterPro" id="IPR036388">
    <property type="entry name" value="WH-like_DNA-bd_sf"/>
</dbReference>
<dbReference type="SUPFAM" id="SSF46785">
    <property type="entry name" value="Winged helix' DNA-binding domain"/>
    <property type="match status" value="1"/>
</dbReference>
<dbReference type="Pfam" id="PF03466">
    <property type="entry name" value="LysR_substrate"/>
    <property type="match status" value="1"/>
</dbReference>
<evidence type="ECO:0000256" key="1">
    <source>
        <dbReference type="ARBA" id="ARBA00009437"/>
    </source>
</evidence>
<organism evidence="6 7">
    <name type="scientific">Azospirillum oryzae</name>
    <dbReference type="NCBI Taxonomy" id="286727"/>
    <lineage>
        <taxon>Bacteria</taxon>
        <taxon>Pseudomonadati</taxon>
        <taxon>Pseudomonadota</taxon>
        <taxon>Alphaproteobacteria</taxon>
        <taxon>Rhodospirillales</taxon>
        <taxon>Azospirillaceae</taxon>
        <taxon>Azospirillum</taxon>
    </lineage>
</organism>
<dbReference type="InterPro" id="IPR036390">
    <property type="entry name" value="WH_DNA-bd_sf"/>
</dbReference>
<dbReference type="STRING" id="286727.SAMN02982917_6531"/>
<protein>
    <submittedName>
        <fullName evidence="6">DNA-binding transcriptional regulator, LysR family</fullName>
    </submittedName>
</protein>
<dbReference type="PRINTS" id="PR00039">
    <property type="entry name" value="HTHLYSR"/>
</dbReference>
<evidence type="ECO:0000313" key="6">
    <source>
        <dbReference type="EMBL" id="SMF88863.1"/>
    </source>
</evidence>
<reference evidence="6 7" key="1">
    <citation type="submission" date="2017-04" db="EMBL/GenBank/DDBJ databases">
        <authorList>
            <person name="Afonso C.L."/>
            <person name="Miller P.J."/>
            <person name="Scott M.A."/>
            <person name="Spackman E."/>
            <person name="Goraichik I."/>
            <person name="Dimitrov K.M."/>
            <person name="Suarez D.L."/>
            <person name="Swayne D.E."/>
        </authorList>
    </citation>
    <scope>NUCLEOTIDE SEQUENCE [LARGE SCALE GENOMIC DNA]</scope>
    <source>
        <strain evidence="6 7">A2P</strain>
    </source>
</reference>
<evidence type="ECO:0000313" key="7">
    <source>
        <dbReference type="Proteomes" id="UP000192936"/>
    </source>
</evidence>
<dbReference type="Gene3D" id="1.10.10.10">
    <property type="entry name" value="Winged helix-like DNA-binding domain superfamily/Winged helix DNA-binding domain"/>
    <property type="match status" value="1"/>
</dbReference>
<dbReference type="EMBL" id="FXAK01000009">
    <property type="protein sequence ID" value="SMF88863.1"/>
    <property type="molecule type" value="Genomic_DNA"/>
</dbReference>
<accession>A0A1X7HMJ7</accession>
<dbReference type="Gene3D" id="3.40.190.290">
    <property type="match status" value="1"/>
</dbReference>
<dbReference type="PANTHER" id="PTHR30126:SF39">
    <property type="entry name" value="HTH-TYPE TRANSCRIPTIONAL REGULATOR CYSL"/>
    <property type="match status" value="1"/>
</dbReference>
<evidence type="ECO:0000256" key="3">
    <source>
        <dbReference type="ARBA" id="ARBA00023125"/>
    </source>
</evidence>
<dbReference type="PANTHER" id="PTHR30126">
    <property type="entry name" value="HTH-TYPE TRANSCRIPTIONAL REGULATOR"/>
    <property type="match status" value="1"/>
</dbReference>
<dbReference type="InterPro" id="IPR000847">
    <property type="entry name" value="LysR_HTH_N"/>
</dbReference>
<dbReference type="OrthoDB" id="9808620at2"/>
<dbReference type="InterPro" id="IPR005119">
    <property type="entry name" value="LysR_subst-bd"/>
</dbReference>